<feature type="region of interest" description="Disordered" evidence="1">
    <location>
        <begin position="28"/>
        <end position="50"/>
    </location>
</feature>
<feature type="chain" id="PRO_5031155977" evidence="2">
    <location>
        <begin position="23"/>
        <end position="172"/>
    </location>
</feature>
<protein>
    <submittedName>
        <fullName evidence="3">Copper chaperone PCu(A)C</fullName>
    </submittedName>
</protein>
<dbReference type="PANTHER" id="PTHR36302:SF1">
    <property type="entry name" value="COPPER CHAPERONE PCU(A)C"/>
    <property type="match status" value="1"/>
</dbReference>
<dbReference type="PANTHER" id="PTHR36302">
    <property type="entry name" value="BLR7088 PROTEIN"/>
    <property type="match status" value="1"/>
</dbReference>
<reference evidence="3 4" key="1">
    <citation type="submission" date="2019-10" db="EMBL/GenBank/DDBJ databases">
        <title>Deinococcus sp. isolated from soil.</title>
        <authorList>
            <person name="Li Y."/>
            <person name="Wang J."/>
        </authorList>
    </citation>
    <scope>NUCLEOTIDE SEQUENCE [LARGE SCALE GENOMIC DNA]</scope>
    <source>
        <strain evidence="3 4">SDU3-2</strain>
    </source>
</reference>
<dbReference type="Pfam" id="PF04314">
    <property type="entry name" value="PCuAC"/>
    <property type="match status" value="1"/>
</dbReference>
<evidence type="ECO:0000313" key="3">
    <source>
        <dbReference type="EMBL" id="MPY65203.1"/>
    </source>
</evidence>
<organism evidence="3 4">
    <name type="scientific">Deinococcus terrestris</name>
    <dbReference type="NCBI Taxonomy" id="2651870"/>
    <lineage>
        <taxon>Bacteria</taxon>
        <taxon>Thermotogati</taxon>
        <taxon>Deinococcota</taxon>
        <taxon>Deinococci</taxon>
        <taxon>Deinococcales</taxon>
        <taxon>Deinococcaceae</taxon>
        <taxon>Deinococcus</taxon>
    </lineage>
</organism>
<sequence length="172" mass="17395">MSRPTPLLLSLALAAVVIPAAAIRSQAGQAPSSPAHSGHTAAAPASSSTQRLPLGVQGASVIAVPPGATETSAGMTLRNPGKTPVVLTAARSSAAGHVMLMTTRRDAQGRVGMSGVKSLTVPAGGQLVLKPGGDHLMLMDLKRPLRLGERVPLVLVARDGRTLSVSATVRLP</sequence>
<dbReference type="Proteomes" id="UP000484842">
    <property type="component" value="Unassembled WGS sequence"/>
</dbReference>
<proteinExistence type="predicted"/>
<dbReference type="InterPro" id="IPR058248">
    <property type="entry name" value="Lxx211020-like"/>
</dbReference>
<dbReference type="InterPro" id="IPR007410">
    <property type="entry name" value="LpqE-like"/>
</dbReference>
<dbReference type="Gene3D" id="2.60.40.1890">
    <property type="entry name" value="PCu(A)C copper chaperone"/>
    <property type="match status" value="1"/>
</dbReference>
<dbReference type="RefSeq" id="WP_152868082.1">
    <property type="nucleotide sequence ID" value="NZ_WBSL01000001.1"/>
</dbReference>
<dbReference type="SUPFAM" id="SSF110087">
    <property type="entry name" value="DR1885-like metal-binding protein"/>
    <property type="match status" value="1"/>
</dbReference>
<feature type="signal peptide" evidence="2">
    <location>
        <begin position="1"/>
        <end position="22"/>
    </location>
</feature>
<accession>A0A7X1TQ14</accession>
<comment type="caution">
    <text evidence="3">The sequence shown here is derived from an EMBL/GenBank/DDBJ whole genome shotgun (WGS) entry which is preliminary data.</text>
</comment>
<evidence type="ECO:0000256" key="2">
    <source>
        <dbReference type="SAM" id="SignalP"/>
    </source>
</evidence>
<evidence type="ECO:0000256" key="1">
    <source>
        <dbReference type="SAM" id="MobiDB-lite"/>
    </source>
</evidence>
<name>A0A7X1TQ14_9DEIO</name>
<dbReference type="InterPro" id="IPR036182">
    <property type="entry name" value="PCuAC_sf"/>
</dbReference>
<gene>
    <name evidence="3" type="ORF">F8S09_00645</name>
</gene>
<keyword evidence="2" id="KW-0732">Signal</keyword>
<keyword evidence="4" id="KW-1185">Reference proteome</keyword>
<dbReference type="AlphaFoldDB" id="A0A7X1TQ14"/>
<dbReference type="EMBL" id="WBSL01000001">
    <property type="protein sequence ID" value="MPY65203.1"/>
    <property type="molecule type" value="Genomic_DNA"/>
</dbReference>
<evidence type="ECO:0000313" key="4">
    <source>
        <dbReference type="Proteomes" id="UP000484842"/>
    </source>
</evidence>